<feature type="binding site" evidence="8">
    <location>
        <position position="529"/>
    </location>
    <ligand>
        <name>substrate</name>
    </ligand>
</feature>
<dbReference type="InterPro" id="IPR031704">
    <property type="entry name" value="Glyco_hydro_36_N"/>
</dbReference>
<gene>
    <name evidence="11" type="primary">rafA_2</name>
    <name evidence="11" type="ORF">NCTC12360_03634</name>
</gene>
<evidence type="ECO:0000313" key="12">
    <source>
        <dbReference type="Proteomes" id="UP000254807"/>
    </source>
</evidence>
<dbReference type="InterPro" id="IPR002252">
    <property type="entry name" value="Glyco_hydro_36"/>
</dbReference>
<dbReference type="PANTHER" id="PTHR43053">
    <property type="entry name" value="GLYCOSIDASE FAMILY 31"/>
    <property type="match status" value="1"/>
</dbReference>
<organism evidence="11 12">
    <name type="scientific">Enterococcus gallinarum</name>
    <dbReference type="NCBI Taxonomy" id="1353"/>
    <lineage>
        <taxon>Bacteria</taxon>
        <taxon>Bacillati</taxon>
        <taxon>Bacillota</taxon>
        <taxon>Bacilli</taxon>
        <taxon>Lactobacillales</taxon>
        <taxon>Enterococcaceae</taxon>
        <taxon>Enterococcus</taxon>
    </lineage>
</organism>
<dbReference type="InterPro" id="IPR017853">
    <property type="entry name" value="GH"/>
</dbReference>
<dbReference type="RefSeq" id="WP_060813985.1">
    <property type="nucleotide sequence ID" value="NZ_JARPZP010000001.1"/>
</dbReference>
<evidence type="ECO:0000256" key="2">
    <source>
        <dbReference type="ARBA" id="ARBA00006202"/>
    </source>
</evidence>
<comment type="similarity">
    <text evidence="2">Belongs to the glycosyl hydrolase 36 family.</text>
</comment>
<feature type="binding site" evidence="8">
    <location>
        <position position="444"/>
    </location>
    <ligand>
        <name>substrate</name>
    </ligand>
</feature>
<dbReference type="FunFam" id="3.20.20.70:FF:000118">
    <property type="entry name" value="Alpha-galactosidase"/>
    <property type="match status" value="1"/>
</dbReference>
<dbReference type="Gene3D" id="2.70.98.60">
    <property type="entry name" value="alpha-galactosidase from lactobacil brevis"/>
    <property type="match status" value="1"/>
</dbReference>
<dbReference type="CDD" id="cd14791">
    <property type="entry name" value="GH36"/>
    <property type="match status" value="1"/>
</dbReference>
<keyword evidence="5 6" id="KW-0326">Glycosidase</keyword>
<feature type="active site" description="Nucleophile" evidence="7">
    <location>
        <position position="479"/>
    </location>
</feature>
<evidence type="ECO:0000256" key="4">
    <source>
        <dbReference type="ARBA" id="ARBA00022801"/>
    </source>
</evidence>
<evidence type="ECO:0000256" key="1">
    <source>
        <dbReference type="ARBA" id="ARBA00001255"/>
    </source>
</evidence>
<evidence type="ECO:0000256" key="7">
    <source>
        <dbReference type="PIRSR" id="PIRSR005536-1"/>
    </source>
</evidence>
<evidence type="ECO:0000313" key="11">
    <source>
        <dbReference type="EMBL" id="STD85083.1"/>
    </source>
</evidence>
<dbReference type="AlphaFoldDB" id="A0A376H3Z0"/>
<dbReference type="InterPro" id="IPR031705">
    <property type="entry name" value="Glyco_hydro_36_C"/>
</dbReference>
<feature type="domain" description="Glycosyl hydrolase family 36 C-terminal" evidence="9">
    <location>
        <begin position="658"/>
        <end position="735"/>
    </location>
</feature>
<dbReference type="Gene3D" id="3.20.20.70">
    <property type="entry name" value="Aldolase class I"/>
    <property type="match status" value="1"/>
</dbReference>
<dbReference type="PANTHER" id="PTHR43053:SF3">
    <property type="entry name" value="ALPHA-GALACTOSIDASE C-RELATED"/>
    <property type="match status" value="1"/>
</dbReference>
<dbReference type="GO" id="GO:0004557">
    <property type="term" value="F:alpha-galactosidase activity"/>
    <property type="evidence" value="ECO:0007669"/>
    <property type="project" value="UniProtKB-UniRule"/>
</dbReference>
<dbReference type="PIRSF" id="PIRSF005536">
    <property type="entry name" value="Agal"/>
    <property type="match status" value="1"/>
</dbReference>
<name>A0A376H3Z0_ENTGA</name>
<keyword evidence="12" id="KW-1185">Reference proteome</keyword>
<dbReference type="GO" id="GO:0016052">
    <property type="term" value="P:carbohydrate catabolic process"/>
    <property type="evidence" value="ECO:0007669"/>
    <property type="project" value="InterPro"/>
</dbReference>
<dbReference type="PRINTS" id="PR00743">
    <property type="entry name" value="GLHYDRLASE36"/>
</dbReference>
<evidence type="ECO:0000259" key="9">
    <source>
        <dbReference type="Pfam" id="PF16874"/>
    </source>
</evidence>
<keyword evidence="4 6" id="KW-0378">Hydrolase</keyword>
<feature type="binding site" evidence="8">
    <location>
        <position position="551"/>
    </location>
    <ligand>
        <name>substrate</name>
    </ligand>
</feature>
<dbReference type="InterPro" id="IPR013785">
    <property type="entry name" value="Aldolase_TIM"/>
</dbReference>
<proteinExistence type="inferred from homology"/>
<feature type="active site" description="Proton donor" evidence="7">
    <location>
        <position position="551"/>
    </location>
</feature>
<accession>A0A376H3Z0</accession>
<feature type="binding site" evidence="8">
    <location>
        <begin position="367"/>
        <end position="368"/>
    </location>
    <ligand>
        <name>substrate</name>
    </ligand>
</feature>
<feature type="binding site" evidence="8">
    <location>
        <position position="200"/>
    </location>
    <ligand>
        <name>substrate</name>
    </ligand>
</feature>
<dbReference type="OrthoDB" id="9758822at2"/>
<dbReference type="EMBL" id="UFYW01000001">
    <property type="protein sequence ID" value="STD85083.1"/>
    <property type="molecule type" value="Genomic_DNA"/>
</dbReference>
<dbReference type="InterPro" id="IPR038417">
    <property type="entry name" value="Alpga-gal_N_sf"/>
</dbReference>
<evidence type="ECO:0000256" key="5">
    <source>
        <dbReference type="ARBA" id="ARBA00023295"/>
    </source>
</evidence>
<dbReference type="Pfam" id="PF16874">
    <property type="entry name" value="Glyco_hydro_36C"/>
    <property type="match status" value="1"/>
</dbReference>
<reference evidence="11 12" key="1">
    <citation type="submission" date="2018-06" db="EMBL/GenBank/DDBJ databases">
        <authorList>
            <consortium name="Pathogen Informatics"/>
            <person name="Doyle S."/>
        </authorList>
    </citation>
    <scope>NUCLEOTIDE SEQUENCE [LARGE SCALE GENOMIC DNA]</scope>
    <source>
        <strain evidence="11 12">NCTC12360</strain>
    </source>
</reference>
<protein>
    <recommendedName>
        <fullName evidence="3 6">Alpha-galactosidase</fullName>
        <ecNumber evidence="3 6">3.2.1.22</ecNumber>
    </recommendedName>
</protein>
<sequence length="742" mass="84087">MIEIISDTIFHLHNEKISYVMHVLPNRQLGHLYFGPSLGHLSANDMDYLTKKENKSAGTVKFFENDGLFTLADRFQELPTYGSSDFREGAFTIFAEDVPLYVDFKVAEVETFAGKERELVKPASFAEKAESQSLRITLIDKQRQLKMEITYTIFVGLGTIARNQRITNLSAEKKQLSSLMSGVLELRNQQFEFVHLSGAWLKERQIKATPLTQGTFRVGSLKGASGHQHNPFVALKAANATNDQGRVYGANLIYSGNFLAQVEMDEWDNVRLMLGIHPEQFSWTLQQGAVFEAPECIFTFTDEGLNGLGQESAAFIEKHVIAPYWQKRPRPIVFNNWEATYFDFDQEKLVALAAESQALGMECFVLDDGWFGKRDNDRSSLGDWVPDPAKFPNGIGHFAKQIHDLGLQLGVWFEPEMVSPDSQLYQEHPDWVVRHPYERISVGRGQYVLDFANPAVVEAIFAAIKKIIVETDLDYIKWDMNRNITEAYSPYLADEGIPQTEFFHRYILGVYALYQKILTEFPEILIEGCAGGGGRYDLGILFYSPQIWPSDDSDAVERLQIQTGTLLGYPMSSFSNHVSACPNHQVGRNTSLAFRQSVAMFGPLGYELDLFSLSAAEKQAIKEQIIFYKAHRQLLTYGTFYRMTDLSQKNEVVWGVSHQEEALIAYFRILAEANPAAEAFIPVPFIDPDRSYLLENEQLSGKVLKQIGLRKPYLFNAVNHQTAQATGDFQSFVYQIKAIKKE</sequence>
<dbReference type="InterPro" id="IPR000111">
    <property type="entry name" value="Glyco_hydro_27/36_CS"/>
</dbReference>
<dbReference type="Pfam" id="PF16875">
    <property type="entry name" value="Glyco_hydro_36N"/>
    <property type="match status" value="1"/>
</dbReference>
<evidence type="ECO:0000259" key="10">
    <source>
        <dbReference type="Pfam" id="PF16875"/>
    </source>
</evidence>
<dbReference type="Proteomes" id="UP000254807">
    <property type="component" value="Unassembled WGS sequence"/>
</dbReference>
<dbReference type="EC" id="3.2.1.22" evidence="3 6"/>
<comment type="catalytic activity">
    <reaction evidence="1 6">
        <text>Hydrolysis of terminal, non-reducing alpha-D-galactose residues in alpha-D-galactosides, including galactose oligosaccharides, galactomannans and galactolipids.</text>
        <dbReference type="EC" id="3.2.1.22"/>
    </reaction>
</comment>
<feature type="binding site" evidence="8">
    <location>
        <begin position="477"/>
        <end position="481"/>
    </location>
    <ligand>
        <name>substrate</name>
    </ligand>
</feature>
<dbReference type="InterPro" id="IPR050985">
    <property type="entry name" value="Alpha-glycosidase_related"/>
</dbReference>
<feature type="domain" description="Glycosyl hydrolase family 36 N-terminal" evidence="10">
    <location>
        <begin position="28"/>
        <end position="286"/>
    </location>
</feature>
<evidence type="ECO:0000256" key="8">
    <source>
        <dbReference type="PIRSR" id="PIRSR005536-2"/>
    </source>
</evidence>
<dbReference type="Pfam" id="PF02065">
    <property type="entry name" value="Melibiase"/>
    <property type="match status" value="1"/>
</dbReference>
<dbReference type="PROSITE" id="PS00512">
    <property type="entry name" value="ALPHA_GALACTOSIDASE"/>
    <property type="match status" value="1"/>
</dbReference>
<dbReference type="SUPFAM" id="SSF51445">
    <property type="entry name" value="(Trans)glycosidases"/>
    <property type="match status" value="1"/>
</dbReference>
<dbReference type="InterPro" id="IPR013780">
    <property type="entry name" value="Glyco_hydro_b"/>
</dbReference>
<dbReference type="Gene3D" id="2.60.40.1180">
    <property type="entry name" value="Golgi alpha-mannosidase II"/>
    <property type="match status" value="1"/>
</dbReference>
<evidence type="ECO:0000256" key="6">
    <source>
        <dbReference type="PIRNR" id="PIRNR005536"/>
    </source>
</evidence>
<evidence type="ECO:0000256" key="3">
    <source>
        <dbReference type="ARBA" id="ARBA00012755"/>
    </source>
</evidence>